<accession>A0A6P9AA24</accession>
<feature type="region of interest" description="Disordered" evidence="1">
    <location>
        <begin position="156"/>
        <end position="195"/>
    </location>
</feature>
<dbReference type="AlphaFoldDB" id="A0A6P9AA24"/>
<keyword evidence="2" id="KW-1185">Reference proteome</keyword>
<evidence type="ECO:0000256" key="1">
    <source>
        <dbReference type="SAM" id="MobiDB-lite"/>
    </source>
</evidence>
<proteinExistence type="predicted"/>
<feature type="region of interest" description="Disordered" evidence="1">
    <location>
        <begin position="1"/>
        <end position="70"/>
    </location>
</feature>
<dbReference type="InParanoid" id="A0A6P9AA24"/>
<evidence type="ECO:0000313" key="3">
    <source>
        <dbReference type="RefSeq" id="XP_034254927.1"/>
    </source>
</evidence>
<feature type="compositionally biased region" description="Acidic residues" evidence="1">
    <location>
        <begin position="1"/>
        <end position="10"/>
    </location>
</feature>
<reference evidence="3" key="1">
    <citation type="submission" date="2025-08" db="UniProtKB">
        <authorList>
            <consortium name="RefSeq"/>
        </authorList>
    </citation>
    <scope>IDENTIFICATION</scope>
    <source>
        <tissue evidence="3">Total insect</tissue>
    </source>
</reference>
<dbReference type="GeneID" id="117653391"/>
<dbReference type="OrthoDB" id="10670077at2759"/>
<dbReference type="KEGG" id="tpal:117653391"/>
<feature type="compositionally biased region" description="Low complexity" evidence="1">
    <location>
        <begin position="31"/>
        <end position="43"/>
    </location>
</feature>
<name>A0A6P9AA24_THRPL</name>
<protein>
    <submittedName>
        <fullName evidence="3">Uncharacterized protein LOC117653391</fullName>
    </submittedName>
</protein>
<organism evidence="3">
    <name type="scientific">Thrips palmi</name>
    <name type="common">Melon thrips</name>
    <dbReference type="NCBI Taxonomy" id="161013"/>
    <lineage>
        <taxon>Eukaryota</taxon>
        <taxon>Metazoa</taxon>
        <taxon>Ecdysozoa</taxon>
        <taxon>Arthropoda</taxon>
        <taxon>Hexapoda</taxon>
        <taxon>Insecta</taxon>
        <taxon>Pterygota</taxon>
        <taxon>Neoptera</taxon>
        <taxon>Paraneoptera</taxon>
        <taxon>Thysanoptera</taxon>
        <taxon>Terebrantia</taxon>
        <taxon>Thripoidea</taxon>
        <taxon>Thripidae</taxon>
        <taxon>Thrips</taxon>
    </lineage>
</organism>
<feature type="compositionally biased region" description="Basic and acidic residues" evidence="1">
    <location>
        <begin position="45"/>
        <end position="55"/>
    </location>
</feature>
<evidence type="ECO:0000313" key="2">
    <source>
        <dbReference type="Proteomes" id="UP000515158"/>
    </source>
</evidence>
<dbReference type="Proteomes" id="UP000515158">
    <property type="component" value="Unplaced"/>
</dbReference>
<dbReference type="RefSeq" id="XP_034254927.1">
    <property type="nucleotide sequence ID" value="XM_034399036.1"/>
</dbReference>
<gene>
    <name evidence="3" type="primary">LOC117653391</name>
</gene>
<sequence length="267" mass="28103">MDLEGDASEDGQDRDAQPHYPDLIDIVREQGPGPDAAGTGAPDADGDRDRGDRGHKASTPPTPYIDGVVPPRDLRLQHQREHPELVEDLKVFLGLKPPTTQTQQVLEVEPPAPNTLETAELADPSQTKLPEAVELVDASQAKPPQPALQTVELADPYHTKPPQPACAAEAMSAHDGQGGQGPGSEPEPQSAGDAPSSVLDCAALAAPVVALAVAGPSRHDRDAVDGDLRHGAHSATCTHGREDTSVEDKCLECCVYYGVMCCQCTIS</sequence>